<dbReference type="Pfam" id="PF19817">
    <property type="entry name" value="DUF6300"/>
    <property type="match status" value="1"/>
</dbReference>
<reference evidence="1 2" key="1">
    <citation type="submission" date="2016-10" db="EMBL/GenBank/DDBJ databases">
        <title>Genome sequence of Streptomyces sp. MUSC 93.</title>
        <authorList>
            <person name="Lee L.-H."/>
            <person name="Ser H.-L."/>
            <person name="Law J.W.-F."/>
        </authorList>
    </citation>
    <scope>NUCLEOTIDE SEQUENCE [LARGE SCALE GENOMIC DNA]</scope>
    <source>
        <strain evidence="1 2">MUSC 93</strain>
    </source>
</reference>
<evidence type="ECO:0000313" key="1">
    <source>
        <dbReference type="EMBL" id="OIJ85225.1"/>
    </source>
</evidence>
<sequence length="142" mass="15488">MSIEEPGEDEALLKLEDTPSCPHCGGPTLLLARYPQAWKSARGEDVSGIKEAVLCAACDHVDAAAAELIALFNLDEQVSPEMETFGGLAAAWVESVRQRTVDETLLQEQHELWRCGELDGQGCPPRLWQESVDALALANEQE</sequence>
<proteinExistence type="predicted"/>
<accession>A0A1S2NVI8</accession>
<keyword evidence="2" id="KW-1185">Reference proteome</keyword>
<dbReference type="InterPro" id="IPR046267">
    <property type="entry name" value="DUF6300"/>
</dbReference>
<dbReference type="AlphaFoldDB" id="A0A1S2NVI8"/>
<dbReference type="EMBL" id="MLYP01000096">
    <property type="protein sequence ID" value="OIJ85225.1"/>
    <property type="molecule type" value="Genomic_DNA"/>
</dbReference>
<dbReference type="Proteomes" id="UP000179935">
    <property type="component" value="Unassembled WGS sequence"/>
</dbReference>
<dbReference type="RefSeq" id="WP_071369455.1">
    <property type="nucleotide sequence ID" value="NZ_MLYP01000096.1"/>
</dbReference>
<gene>
    <name evidence="1" type="ORF">BIV24_29100</name>
</gene>
<evidence type="ECO:0000313" key="2">
    <source>
        <dbReference type="Proteomes" id="UP000179935"/>
    </source>
</evidence>
<dbReference type="OrthoDB" id="3538861at2"/>
<organism evidence="1 2">
    <name type="scientific">Streptomyces colonosanans</name>
    <dbReference type="NCBI Taxonomy" id="1428652"/>
    <lineage>
        <taxon>Bacteria</taxon>
        <taxon>Bacillati</taxon>
        <taxon>Actinomycetota</taxon>
        <taxon>Actinomycetes</taxon>
        <taxon>Kitasatosporales</taxon>
        <taxon>Streptomycetaceae</taxon>
        <taxon>Streptomyces</taxon>
    </lineage>
</organism>
<name>A0A1S2NVI8_9ACTN</name>
<comment type="caution">
    <text evidence="1">The sequence shown here is derived from an EMBL/GenBank/DDBJ whole genome shotgun (WGS) entry which is preliminary data.</text>
</comment>
<protein>
    <submittedName>
        <fullName evidence="1">Uncharacterized protein</fullName>
    </submittedName>
</protein>